<feature type="transmembrane region" description="Helical" evidence="18">
    <location>
        <begin position="102"/>
        <end position="123"/>
    </location>
</feature>
<comment type="function">
    <text evidence="1">Core subunit of the mitochondrial membrane respiratory chain NADH dehydrogenase (Complex I) that is believed to belong to the minimal assembly required for catalysis. Complex I functions in the transfer of electrons from NADH to the respiratory chain. The immediate electron acceptor for the enzyme is believed to be ubiquinone.</text>
</comment>
<keyword evidence="8 18" id="KW-0812">Transmembrane</keyword>
<keyword evidence="9 18" id="KW-0999">Mitochondrion inner membrane</keyword>
<feature type="transmembrane region" description="Helical" evidence="18">
    <location>
        <begin position="327"/>
        <end position="345"/>
    </location>
</feature>
<organism evidence="20">
    <name type="scientific">Xenapatidea procincta</name>
    <dbReference type="NCBI Taxonomy" id="2803870"/>
    <lineage>
        <taxon>Eukaryota</taxon>
        <taxon>Metazoa</taxon>
        <taxon>Ecdysozoa</taxon>
        <taxon>Arthropoda</taxon>
        <taxon>Hexapoda</taxon>
        <taxon>Insecta</taxon>
        <taxon>Pterygota</taxon>
        <taxon>Neoptera</taxon>
        <taxon>Endopterygota</taxon>
        <taxon>Hymenoptera</taxon>
        <taxon>Tenthredinoidea</taxon>
        <taxon>Tenthredinidae</taxon>
        <taxon>Allantinae</taxon>
        <taxon>Xenapatidea</taxon>
    </lineage>
</organism>
<keyword evidence="11 18" id="KW-0249">Electron transport</keyword>
<comment type="function">
    <text evidence="18">Core subunit of the mitochondrial membrane respiratory chain NADH dehydrogenase (Complex I) which catalyzes electron transfer from NADH through the respiratory chain, using ubiquinone as an electron acceptor. Essential for the catalytic activity and assembly of complex I.</text>
</comment>
<comment type="catalytic activity">
    <reaction evidence="17 18">
        <text>a ubiquinone + NADH + 5 H(+)(in) = a ubiquinol + NAD(+) + 4 H(+)(out)</text>
        <dbReference type="Rhea" id="RHEA:29091"/>
        <dbReference type="Rhea" id="RHEA-COMP:9565"/>
        <dbReference type="Rhea" id="RHEA-COMP:9566"/>
        <dbReference type="ChEBI" id="CHEBI:15378"/>
        <dbReference type="ChEBI" id="CHEBI:16389"/>
        <dbReference type="ChEBI" id="CHEBI:17976"/>
        <dbReference type="ChEBI" id="CHEBI:57540"/>
        <dbReference type="ChEBI" id="CHEBI:57945"/>
        <dbReference type="EC" id="7.1.1.2"/>
    </reaction>
</comment>
<dbReference type="GO" id="GO:0006120">
    <property type="term" value="P:mitochondrial electron transport, NADH to ubiquinone"/>
    <property type="evidence" value="ECO:0007669"/>
    <property type="project" value="InterPro"/>
</dbReference>
<dbReference type="PANTHER" id="PTHR46552">
    <property type="entry name" value="NADH-UBIQUINONE OXIDOREDUCTASE CHAIN 2"/>
    <property type="match status" value="1"/>
</dbReference>
<dbReference type="GO" id="GO:0008137">
    <property type="term" value="F:NADH dehydrogenase (ubiquinone) activity"/>
    <property type="evidence" value="ECO:0007669"/>
    <property type="project" value="UniProtKB-EC"/>
</dbReference>
<evidence type="ECO:0000256" key="11">
    <source>
        <dbReference type="ARBA" id="ARBA00022982"/>
    </source>
</evidence>
<evidence type="ECO:0000256" key="8">
    <source>
        <dbReference type="ARBA" id="ARBA00022692"/>
    </source>
</evidence>
<evidence type="ECO:0000313" key="20">
    <source>
        <dbReference type="EMBL" id="QSF20077.1"/>
    </source>
</evidence>
<evidence type="ECO:0000259" key="19">
    <source>
        <dbReference type="Pfam" id="PF00361"/>
    </source>
</evidence>
<keyword evidence="16 18" id="KW-0472">Membrane</keyword>
<comment type="similarity">
    <text evidence="3 18">Belongs to the complex I subunit 2 family.</text>
</comment>
<dbReference type="EC" id="7.1.1.2" evidence="4 18"/>
<feature type="transmembrane region" description="Helical" evidence="18">
    <location>
        <begin position="157"/>
        <end position="175"/>
    </location>
</feature>
<dbReference type="PRINTS" id="PR01436">
    <property type="entry name" value="NADHDHGNASE2"/>
</dbReference>
<dbReference type="InterPro" id="IPR003917">
    <property type="entry name" value="NADH_UbQ_OxRdtase_chain2"/>
</dbReference>
<keyword evidence="7 18" id="KW-0679">Respiratory chain</keyword>
<evidence type="ECO:0000256" key="9">
    <source>
        <dbReference type="ARBA" id="ARBA00022792"/>
    </source>
</evidence>
<dbReference type="Pfam" id="PF00361">
    <property type="entry name" value="Proton_antipo_M"/>
    <property type="match status" value="1"/>
</dbReference>
<evidence type="ECO:0000256" key="18">
    <source>
        <dbReference type="RuleBase" id="RU003403"/>
    </source>
</evidence>
<protein>
    <recommendedName>
        <fullName evidence="5 18">NADH-ubiquinone oxidoreductase chain 2</fullName>
        <ecNumber evidence="4 18">7.1.1.2</ecNumber>
    </recommendedName>
</protein>
<dbReference type="AlphaFoldDB" id="A0A897FZY6"/>
<feature type="transmembrane region" description="Helical" evidence="18">
    <location>
        <begin position="20"/>
        <end position="40"/>
    </location>
</feature>
<feature type="transmembrane region" description="Helical" evidence="18">
    <location>
        <begin position="69"/>
        <end position="90"/>
    </location>
</feature>
<dbReference type="InterPro" id="IPR050175">
    <property type="entry name" value="Complex_I_Subunit_2"/>
</dbReference>
<sequence>MTKFFFLNKINLMNLSLMKYLFYFMLMMSTLITINSSSWINSWMGMEINLMSFIPLLINNNNKKKSNSMMIYFIIQASASSLLIMMIIMMKLQMNPIKMNMINFFIQLSLLMKLGASPFHWWMPKIVINLNWFNNFIFLTWQKIAPIFMLSYSNNNFMIYLSAMFSILIGAILGINQTLIKLILIYSSINNLGWMLLTLMMNQNLLILYILIYSITNMLICMLMNNLNMNYINQLFKMNNQSMNLKLITMSLFLSLSGLPPFLGFFTKFLTLMMMINNNLLIESMIMIMMALLSISFYMNPMLSMFLNFKYNMKWNMKMMMINKSTMSVMMINMMLSLIIIYSLINNLL</sequence>
<keyword evidence="10 18" id="KW-1278">Translocase</keyword>
<comment type="subcellular location">
    <subcellularLocation>
        <location evidence="2 18">Mitochondrion inner membrane</location>
        <topology evidence="2 18">Multi-pass membrane protein</topology>
    </subcellularLocation>
</comment>
<keyword evidence="12 18" id="KW-1133">Transmembrane helix</keyword>
<evidence type="ECO:0000256" key="12">
    <source>
        <dbReference type="ARBA" id="ARBA00022989"/>
    </source>
</evidence>
<evidence type="ECO:0000256" key="10">
    <source>
        <dbReference type="ARBA" id="ARBA00022967"/>
    </source>
</evidence>
<accession>A0A897FZY6</accession>
<dbReference type="InterPro" id="IPR001750">
    <property type="entry name" value="ND/Mrp_TM"/>
</dbReference>
<feature type="domain" description="NADH:quinone oxidoreductase/Mrp antiporter transmembrane" evidence="19">
    <location>
        <begin position="36"/>
        <end position="293"/>
    </location>
</feature>
<dbReference type="EMBL" id="MW487928">
    <property type="protein sequence ID" value="QSF20077.1"/>
    <property type="molecule type" value="Genomic_DNA"/>
</dbReference>
<evidence type="ECO:0000256" key="15">
    <source>
        <dbReference type="ARBA" id="ARBA00023128"/>
    </source>
</evidence>
<evidence type="ECO:0000256" key="3">
    <source>
        <dbReference type="ARBA" id="ARBA00007012"/>
    </source>
</evidence>
<evidence type="ECO:0000256" key="16">
    <source>
        <dbReference type="ARBA" id="ARBA00023136"/>
    </source>
</evidence>
<feature type="transmembrane region" description="Helical" evidence="18">
    <location>
        <begin position="182"/>
        <end position="200"/>
    </location>
</feature>
<geneLocation type="mitochondrion" evidence="20"/>
<keyword evidence="15 18" id="KW-0496">Mitochondrion</keyword>
<evidence type="ECO:0000256" key="13">
    <source>
        <dbReference type="ARBA" id="ARBA00023027"/>
    </source>
</evidence>
<dbReference type="PANTHER" id="PTHR46552:SF1">
    <property type="entry name" value="NADH-UBIQUINONE OXIDOREDUCTASE CHAIN 2"/>
    <property type="match status" value="1"/>
</dbReference>
<evidence type="ECO:0000256" key="1">
    <source>
        <dbReference type="ARBA" id="ARBA00003257"/>
    </source>
</evidence>
<keyword evidence="13 18" id="KW-0520">NAD</keyword>
<feature type="transmembrane region" description="Helical" evidence="18">
    <location>
        <begin position="206"/>
        <end position="227"/>
    </location>
</feature>
<keyword evidence="6" id="KW-0813">Transport</keyword>
<dbReference type="GO" id="GO:0005743">
    <property type="term" value="C:mitochondrial inner membrane"/>
    <property type="evidence" value="ECO:0007669"/>
    <property type="project" value="UniProtKB-SubCell"/>
</dbReference>
<evidence type="ECO:0000256" key="7">
    <source>
        <dbReference type="ARBA" id="ARBA00022660"/>
    </source>
</evidence>
<evidence type="ECO:0000256" key="6">
    <source>
        <dbReference type="ARBA" id="ARBA00022448"/>
    </source>
</evidence>
<evidence type="ECO:0000256" key="4">
    <source>
        <dbReference type="ARBA" id="ARBA00012944"/>
    </source>
</evidence>
<evidence type="ECO:0000256" key="5">
    <source>
        <dbReference type="ARBA" id="ARBA00021008"/>
    </source>
</evidence>
<reference evidence="20" key="1">
    <citation type="submission" date="2021-01" db="EMBL/GenBank/DDBJ databases">
        <title>Xenapatidea procincta.</title>
        <authorList>
            <person name="Sun Z."/>
            <person name="Wei M."/>
            <person name="Niu G."/>
        </authorList>
    </citation>
    <scope>NUCLEOTIDE SEQUENCE</scope>
</reference>
<feature type="transmembrane region" description="Helical" evidence="18">
    <location>
        <begin position="286"/>
        <end position="307"/>
    </location>
</feature>
<evidence type="ECO:0000256" key="2">
    <source>
        <dbReference type="ARBA" id="ARBA00004448"/>
    </source>
</evidence>
<gene>
    <name evidence="20" type="primary">ND2</name>
</gene>
<keyword evidence="14 18" id="KW-0830">Ubiquinone</keyword>
<proteinExistence type="inferred from homology"/>
<name>A0A897FZY6_9HYME</name>
<evidence type="ECO:0000256" key="14">
    <source>
        <dbReference type="ARBA" id="ARBA00023075"/>
    </source>
</evidence>
<evidence type="ECO:0000256" key="17">
    <source>
        <dbReference type="ARBA" id="ARBA00049551"/>
    </source>
</evidence>
<feature type="transmembrane region" description="Helical" evidence="18">
    <location>
        <begin position="247"/>
        <end position="266"/>
    </location>
</feature>